<reference evidence="6 7" key="1">
    <citation type="submission" date="2023-07" db="EMBL/GenBank/DDBJ databases">
        <title>Sorghum-associated microbial communities from plants grown in Nebraska, USA.</title>
        <authorList>
            <person name="Schachtman D."/>
        </authorList>
    </citation>
    <scope>NUCLEOTIDE SEQUENCE [LARGE SCALE GENOMIC DNA]</scope>
    <source>
        <strain evidence="6 7">DS1730</strain>
    </source>
</reference>
<dbReference type="EMBL" id="JAVDQT010000005">
    <property type="protein sequence ID" value="MDR6433428.1"/>
    <property type="molecule type" value="Genomic_DNA"/>
</dbReference>
<dbReference type="GO" id="GO:0003677">
    <property type="term" value="F:DNA binding"/>
    <property type="evidence" value="ECO:0007669"/>
    <property type="project" value="UniProtKB-KW"/>
</dbReference>
<evidence type="ECO:0000313" key="7">
    <source>
        <dbReference type="Proteomes" id="UP001184614"/>
    </source>
</evidence>
<dbReference type="CDD" id="cd08476">
    <property type="entry name" value="PBP2_CrgA_like_7"/>
    <property type="match status" value="1"/>
</dbReference>
<keyword evidence="7" id="KW-1185">Reference proteome</keyword>
<dbReference type="InterPro" id="IPR000847">
    <property type="entry name" value="LysR_HTH_N"/>
</dbReference>
<comment type="similarity">
    <text evidence="1">Belongs to the LysR transcriptional regulatory family.</text>
</comment>
<dbReference type="InterPro" id="IPR036388">
    <property type="entry name" value="WH-like_DNA-bd_sf"/>
</dbReference>
<dbReference type="InterPro" id="IPR036390">
    <property type="entry name" value="WH_DNA-bd_sf"/>
</dbReference>
<evidence type="ECO:0000313" key="6">
    <source>
        <dbReference type="EMBL" id="MDR6433428.1"/>
    </source>
</evidence>
<dbReference type="SUPFAM" id="SSF53850">
    <property type="entry name" value="Periplasmic binding protein-like II"/>
    <property type="match status" value="1"/>
</dbReference>
<proteinExistence type="inferred from homology"/>
<dbReference type="Pfam" id="PF03466">
    <property type="entry name" value="LysR_substrate"/>
    <property type="match status" value="1"/>
</dbReference>
<dbReference type="Gene3D" id="1.10.10.10">
    <property type="entry name" value="Winged helix-like DNA-binding domain superfamily/Winged helix DNA-binding domain"/>
    <property type="match status" value="1"/>
</dbReference>
<protein>
    <submittedName>
        <fullName evidence="6">DNA-binding transcriptional LysR family regulator</fullName>
    </submittedName>
</protein>
<feature type="domain" description="HTH lysR-type" evidence="5">
    <location>
        <begin position="1"/>
        <end position="59"/>
    </location>
</feature>
<comment type="caution">
    <text evidence="6">The sequence shown here is derived from an EMBL/GenBank/DDBJ whole genome shotgun (WGS) entry which is preliminary data.</text>
</comment>
<dbReference type="PANTHER" id="PTHR30537:SF72">
    <property type="entry name" value="LYSR FAMILY TRANSCRIPTIONAL REGULATOR"/>
    <property type="match status" value="1"/>
</dbReference>
<keyword evidence="3 6" id="KW-0238">DNA-binding</keyword>
<accession>A0ABU1MBX6</accession>
<dbReference type="Gene3D" id="3.40.190.290">
    <property type="match status" value="1"/>
</dbReference>
<dbReference type="Pfam" id="PF00126">
    <property type="entry name" value="HTH_1"/>
    <property type="match status" value="1"/>
</dbReference>
<keyword evidence="2" id="KW-0805">Transcription regulation</keyword>
<dbReference type="InterPro" id="IPR058163">
    <property type="entry name" value="LysR-type_TF_proteobact-type"/>
</dbReference>
<dbReference type="PANTHER" id="PTHR30537">
    <property type="entry name" value="HTH-TYPE TRANSCRIPTIONAL REGULATOR"/>
    <property type="match status" value="1"/>
</dbReference>
<sequence>MDKLATLKIFVQTAESGSFVAASQRMGLTSSAVGKAVARLEHEVGVSLFHRSTRSMTLTEEGSFFLDTCKRILSELDAAEAQLSRSHSTPSGLLRVSFPLTGMLLMPTISTFMKAYPAIDLELDFTDRLVDVIEEGFDAVVRTGEVRDTRLMSRKLGTFKHRIVASPDYLLRQGTPRLPEDLLHHKCMHHRFANSGKLEPWPLIAIHTETRLTLPMTTIASTLEPLIHLAENGFGITCLPNFAVKQQIAEGTLVAILDEYLAETGIFRVLWPTNRYLSPKIRVFVDFMASNLFATPKKDS</sequence>
<dbReference type="PROSITE" id="PS50931">
    <property type="entry name" value="HTH_LYSR"/>
    <property type="match status" value="1"/>
</dbReference>
<gene>
    <name evidence="6" type="ORF">J2782_003174</name>
</gene>
<dbReference type="RefSeq" id="WP_310014220.1">
    <property type="nucleotide sequence ID" value="NZ_JAVDQT010000005.1"/>
</dbReference>
<dbReference type="Proteomes" id="UP001184614">
    <property type="component" value="Unassembled WGS sequence"/>
</dbReference>
<organism evidence="6 7">
    <name type="scientific">Brucella pseudogrignonensis</name>
    <dbReference type="NCBI Taxonomy" id="419475"/>
    <lineage>
        <taxon>Bacteria</taxon>
        <taxon>Pseudomonadati</taxon>
        <taxon>Pseudomonadota</taxon>
        <taxon>Alphaproteobacteria</taxon>
        <taxon>Hyphomicrobiales</taxon>
        <taxon>Brucellaceae</taxon>
        <taxon>Brucella/Ochrobactrum group</taxon>
        <taxon>Brucella</taxon>
    </lineage>
</organism>
<evidence type="ECO:0000256" key="3">
    <source>
        <dbReference type="ARBA" id="ARBA00023125"/>
    </source>
</evidence>
<dbReference type="SUPFAM" id="SSF46785">
    <property type="entry name" value="Winged helix' DNA-binding domain"/>
    <property type="match status" value="1"/>
</dbReference>
<evidence type="ECO:0000256" key="1">
    <source>
        <dbReference type="ARBA" id="ARBA00009437"/>
    </source>
</evidence>
<evidence type="ECO:0000259" key="5">
    <source>
        <dbReference type="PROSITE" id="PS50931"/>
    </source>
</evidence>
<evidence type="ECO:0000256" key="2">
    <source>
        <dbReference type="ARBA" id="ARBA00023015"/>
    </source>
</evidence>
<name>A0ABU1MBX6_9HYPH</name>
<evidence type="ECO:0000256" key="4">
    <source>
        <dbReference type="ARBA" id="ARBA00023163"/>
    </source>
</evidence>
<dbReference type="InterPro" id="IPR005119">
    <property type="entry name" value="LysR_subst-bd"/>
</dbReference>
<keyword evidence="4" id="KW-0804">Transcription</keyword>